<sequence length="227" mass="24572">MAPKQYVYVVYEKTEEGEISLVEAYKTNDAAKTAASALDLGAEVHKLELKSEAPPATKGKAKSAPAPKAKAGKKQKSPDVVDDQDDDVENGADEDDEQEAPEPKKAAPKKAKGAKSTRTEIPEGKPNVLQGLKLLFTGTMSMDRKTAEATAKTYGGEVIAKLEDTDYIILGTRPGDKKEKTIKEHSLETITESEFFEILKNGVPKEKRDRMAAKGGAGEPAKKKQKK</sequence>
<protein>
    <submittedName>
        <fullName evidence="1">Uncharacterized protein</fullName>
    </submittedName>
</protein>
<gene>
    <name evidence="1" type="ORF">LTR37_012702</name>
</gene>
<name>A0ACC3MYI1_9PEZI</name>
<organism evidence="1 2">
    <name type="scientific">Vermiconidia calcicola</name>
    <dbReference type="NCBI Taxonomy" id="1690605"/>
    <lineage>
        <taxon>Eukaryota</taxon>
        <taxon>Fungi</taxon>
        <taxon>Dikarya</taxon>
        <taxon>Ascomycota</taxon>
        <taxon>Pezizomycotina</taxon>
        <taxon>Dothideomycetes</taxon>
        <taxon>Dothideomycetidae</taxon>
        <taxon>Mycosphaerellales</taxon>
        <taxon>Extremaceae</taxon>
        <taxon>Vermiconidia</taxon>
    </lineage>
</organism>
<reference evidence="1" key="1">
    <citation type="submission" date="2023-07" db="EMBL/GenBank/DDBJ databases">
        <title>Black Yeasts Isolated from many extreme environments.</title>
        <authorList>
            <person name="Coleine C."/>
            <person name="Stajich J.E."/>
            <person name="Selbmann L."/>
        </authorList>
    </citation>
    <scope>NUCLEOTIDE SEQUENCE</scope>
    <source>
        <strain evidence="1">CCFEE 5714</strain>
    </source>
</reference>
<proteinExistence type="predicted"/>
<accession>A0ACC3MYI1</accession>
<evidence type="ECO:0000313" key="1">
    <source>
        <dbReference type="EMBL" id="KAK3706492.1"/>
    </source>
</evidence>
<comment type="caution">
    <text evidence="1">The sequence shown here is derived from an EMBL/GenBank/DDBJ whole genome shotgun (WGS) entry which is preliminary data.</text>
</comment>
<dbReference type="EMBL" id="JAUTXU010000119">
    <property type="protein sequence ID" value="KAK3706492.1"/>
    <property type="molecule type" value="Genomic_DNA"/>
</dbReference>
<evidence type="ECO:0000313" key="2">
    <source>
        <dbReference type="Proteomes" id="UP001281147"/>
    </source>
</evidence>
<keyword evidence="2" id="KW-1185">Reference proteome</keyword>
<dbReference type="Proteomes" id="UP001281147">
    <property type="component" value="Unassembled WGS sequence"/>
</dbReference>